<feature type="chain" id="PRO_5032825450" evidence="1">
    <location>
        <begin position="19"/>
        <end position="89"/>
    </location>
</feature>
<evidence type="ECO:0000256" key="1">
    <source>
        <dbReference type="SAM" id="SignalP"/>
    </source>
</evidence>
<proteinExistence type="predicted"/>
<dbReference type="EMBL" id="NMUH01000131">
    <property type="protein sequence ID" value="MQL72491.1"/>
    <property type="molecule type" value="Genomic_DNA"/>
</dbReference>
<keyword evidence="3" id="KW-1185">Reference proteome</keyword>
<keyword evidence="1" id="KW-0732">Signal</keyword>
<dbReference type="Proteomes" id="UP000652761">
    <property type="component" value="Unassembled WGS sequence"/>
</dbReference>
<evidence type="ECO:0000313" key="3">
    <source>
        <dbReference type="Proteomes" id="UP000652761"/>
    </source>
</evidence>
<name>A0A843TND8_COLES</name>
<organism evidence="2 3">
    <name type="scientific">Colocasia esculenta</name>
    <name type="common">Wild taro</name>
    <name type="synonym">Arum esculentum</name>
    <dbReference type="NCBI Taxonomy" id="4460"/>
    <lineage>
        <taxon>Eukaryota</taxon>
        <taxon>Viridiplantae</taxon>
        <taxon>Streptophyta</taxon>
        <taxon>Embryophyta</taxon>
        <taxon>Tracheophyta</taxon>
        <taxon>Spermatophyta</taxon>
        <taxon>Magnoliopsida</taxon>
        <taxon>Liliopsida</taxon>
        <taxon>Araceae</taxon>
        <taxon>Aroideae</taxon>
        <taxon>Colocasieae</taxon>
        <taxon>Colocasia</taxon>
    </lineage>
</organism>
<sequence length="89" mass="10044">MMGSRGGVWFISYWFILASICCPGNLSDKKSIFCFISILLEDPSDVGVEKMRRTKRGVLLADFGELQNVEEKHKNVGKGILLENEDFSK</sequence>
<feature type="signal peptide" evidence="1">
    <location>
        <begin position="1"/>
        <end position="18"/>
    </location>
</feature>
<protein>
    <submittedName>
        <fullName evidence="2">Uncharacterized protein</fullName>
    </submittedName>
</protein>
<accession>A0A843TND8</accession>
<gene>
    <name evidence="2" type="ORF">Taro_004816</name>
</gene>
<reference evidence="2" key="1">
    <citation type="submission" date="2017-07" db="EMBL/GenBank/DDBJ databases">
        <title>Taro Niue Genome Assembly and Annotation.</title>
        <authorList>
            <person name="Atibalentja N."/>
            <person name="Keating K."/>
            <person name="Fields C.J."/>
        </authorList>
    </citation>
    <scope>NUCLEOTIDE SEQUENCE</scope>
    <source>
        <strain evidence="2">Niue_2</strain>
        <tissue evidence="2">Leaf</tissue>
    </source>
</reference>
<evidence type="ECO:0000313" key="2">
    <source>
        <dbReference type="EMBL" id="MQL72491.1"/>
    </source>
</evidence>
<dbReference type="AlphaFoldDB" id="A0A843TND8"/>
<comment type="caution">
    <text evidence="2">The sequence shown here is derived from an EMBL/GenBank/DDBJ whole genome shotgun (WGS) entry which is preliminary data.</text>
</comment>